<evidence type="ECO:0000313" key="4">
    <source>
        <dbReference type="Proteomes" id="UP000317484"/>
    </source>
</evidence>
<organism evidence="3 4">
    <name type="scientific">Geodermatophilus aquaeductus</name>
    <dbReference type="NCBI Taxonomy" id="1564161"/>
    <lineage>
        <taxon>Bacteria</taxon>
        <taxon>Bacillati</taxon>
        <taxon>Actinomycetota</taxon>
        <taxon>Actinomycetes</taxon>
        <taxon>Geodermatophilales</taxon>
        <taxon>Geodermatophilaceae</taxon>
        <taxon>Geodermatophilus</taxon>
    </lineage>
</organism>
<proteinExistence type="predicted"/>
<dbReference type="InterPro" id="IPR018712">
    <property type="entry name" value="Tle1-like_cat"/>
</dbReference>
<keyword evidence="3" id="KW-0378">Hydrolase</keyword>
<dbReference type="EMBL" id="FXTJ01000003">
    <property type="protein sequence ID" value="SMO73784.1"/>
    <property type="molecule type" value="Genomic_DNA"/>
</dbReference>
<dbReference type="PANTHER" id="PTHR33840:SF1">
    <property type="entry name" value="TLE1 PHOSPHOLIPASE DOMAIN-CONTAINING PROTEIN"/>
    <property type="match status" value="1"/>
</dbReference>
<reference evidence="3 4" key="1">
    <citation type="submission" date="2017-05" db="EMBL/GenBank/DDBJ databases">
        <authorList>
            <person name="Varghese N."/>
            <person name="Submissions S."/>
        </authorList>
    </citation>
    <scope>NUCLEOTIDE SEQUENCE [LARGE SCALE GENOMIC DNA]</scope>
    <source>
        <strain evidence="3 4">DSM 46834</strain>
    </source>
</reference>
<keyword evidence="4" id="KW-1185">Reference proteome</keyword>
<feature type="region of interest" description="Disordered" evidence="1">
    <location>
        <begin position="84"/>
        <end position="160"/>
    </location>
</feature>
<dbReference type="GO" id="GO:0016787">
    <property type="term" value="F:hydrolase activity"/>
    <property type="evidence" value="ECO:0007669"/>
    <property type="project" value="UniProtKB-KW"/>
</dbReference>
<accession>A0A521DQ03</accession>
<feature type="compositionally biased region" description="Basic residues" evidence="1">
    <location>
        <begin position="122"/>
        <end position="141"/>
    </location>
</feature>
<protein>
    <submittedName>
        <fullName evidence="3">Uncharacterized alpha/beta hydrolase domain</fullName>
    </submittedName>
</protein>
<dbReference type="Proteomes" id="UP000317484">
    <property type="component" value="Unassembled WGS sequence"/>
</dbReference>
<dbReference type="RefSeq" id="WP_142458509.1">
    <property type="nucleotide sequence ID" value="NZ_FXTJ01000003.1"/>
</dbReference>
<dbReference type="Pfam" id="PF09994">
    <property type="entry name" value="T6SS_Tle1-like_cat"/>
    <property type="match status" value="1"/>
</dbReference>
<name>A0A521DQ03_9ACTN</name>
<evidence type="ECO:0000259" key="2">
    <source>
        <dbReference type="Pfam" id="PF09994"/>
    </source>
</evidence>
<feature type="domain" description="T6SS Phospholipase effector Tle1-like catalytic" evidence="2">
    <location>
        <begin position="3"/>
        <end position="85"/>
    </location>
</feature>
<evidence type="ECO:0000313" key="3">
    <source>
        <dbReference type="EMBL" id="SMO73784.1"/>
    </source>
</evidence>
<gene>
    <name evidence="3" type="ORF">SAMN06273567_103427</name>
</gene>
<sequence>MPKRLVIRCDGTWNTPDQTAEGWPCPTNVTKVALEIAPAGEDGMRQCVYYLRGIGTARGERFREGAFVVGLSRAVKDAYRTIVEKAPPAVPPADRHEPPAHREPRLEHRPAVPQRLGVPAGHGRRAPGPRRSLHRGGHRPRVRTDTKRIKSVGIDGIAPG</sequence>
<dbReference type="AlphaFoldDB" id="A0A521DQ03"/>
<feature type="compositionally biased region" description="Basic and acidic residues" evidence="1">
    <location>
        <begin position="93"/>
        <end position="110"/>
    </location>
</feature>
<dbReference type="PANTHER" id="PTHR33840">
    <property type="match status" value="1"/>
</dbReference>
<evidence type="ECO:0000256" key="1">
    <source>
        <dbReference type="SAM" id="MobiDB-lite"/>
    </source>
</evidence>